<dbReference type="PROSITE" id="PS51898">
    <property type="entry name" value="TYR_RECOMBINASE"/>
    <property type="match status" value="1"/>
</dbReference>
<dbReference type="PANTHER" id="PTHR30629">
    <property type="entry name" value="PROPHAGE INTEGRASE"/>
    <property type="match status" value="1"/>
</dbReference>
<name>A0ABV4FK29_9BRAD</name>
<dbReference type="PANTHER" id="PTHR30629:SF2">
    <property type="entry name" value="PROPHAGE INTEGRASE INTS-RELATED"/>
    <property type="match status" value="1"/>
</dbReference>
<dbReference type="Gene3D" id="1.10.150.130">
    <property type="match status" value="1"/>
</dbReference>
<dbReference type="RefSeq" id="WP_028144360.1">
    <property type="nucleotide sequence ID" value="NZ_JBGBZJ010000003.1"/>
</dbReference>
<gene>
    <name evidence="7" type="ORF">ABIG07_000878</name>
</gene>
<dbReference type="CDD" id="cd00801">
    <property type="entry name" value="INT_P4_C"/>
    <property type="match status" value="1"/>
</dbReference>
<feature type="domain" description="Tyr recombinase" evidence="6">
    <location>
        <begin position="244"/>
        <end position="451"/>
    </location>
</feature>
<evidence type="ECO:0000256" key="4">
    <source>
        <dbReference type="ARBA" id="ARBA00023172"/>
    </source>
</evidence>
<dbReference type="Gene3D" id="1.10.443.10">
    <property type="entry name" value="Intergrase catalytic core"/>
    <property type="match status" value="1"/>
</dbReference>
<dbReference type="InterPro" id="IPR002104">
    <property type="entry name" value="Integrase_catalytic"/>
</dbReference>
<dbReference type="InterPro" id="IPR038488">
    <property type="entry name" value="Integrase_DNA-bd_sf"/>
</dbReference>
<accession>A0ABV4FK29</accession>
<dbReference type="Gene3D" id="3.30.160.390">
    <property type="entry name" value="Integrase, DNA-binding domain"/>
    <property type="match status" value="1"/>
</dbReference>
<protein>
    <submittedName>
        <fullName evidence="7">Integrase</fullName>
    </submittedName>
</protein>
<evidence type="ECO:0000313" key="8">
    <source>
        <dbReference type="Proteomes" id="UP001565369"/>
    </source>
</evidence>
<evidence type="ECO:0000259" key="6">
    <source>
        <dbReference type="PROSITE" id="PS51898"/>
    </source>
</evidence>
<feature type="region of interest" description="Disordered" evidence="5">
    <location>
        <begin position="1"/>
        <end position="27"/>
    </location>
</feature>
<keyword evidence="4" id="KW-0233">DNA recombination</keyword>
<evidence type="ECO:0000313" key="7">
    <source>
        <dbReference type="EMBL" id="MEY9451930.1"/>
    </source>
</evidence>
<comment type="caution">
    <text evidence="7">The sequence shown here is derived from an EMBL/GenBank/DDBJ whole genome shotgun (WGS) entry which is preliminary data.</text>
</comment>
<dbReference type="InterPro" id="IPR025166">
    <property type="entry name" value="Integrase_DNA_bind_dom"/>
</dbReference>
<comment type="similarity">
    <text evidence="1">Belongs to the 'phage' integrase family.</text>
</comment>
<dbReference type="SUPFAM" id="SSF56349">
    <property type="entry name" value="DNA breaking-rejoining enzymes"/>
    <property type="match status" value="1"/>
</dbReference>
<keyword evidence="8" id="KW-1185">Reference proteome</keyword>
<reference evidence="7 8" key="1">
    <citation type="submission" date="2024-07" db="EMBL/GenBank/DDBJ databases">
        <title>Genomic Encyclopedia of Type Strains, Phase V (KMG-V): Genome sequencing to study the core and pangenomes of soil and plant-associated prokaryotes.</title>
        <authorList>
            <person name="Whitman W."/>
        </authorList>
    </citation>
    <scope>NUCLEOTIDE SEQUENCE [LARGE SCALE GENOMIC DNA]</scope>
    <source>
        <strain evidence="7 8">USDA 152</strain>
    </source>
</reference>
<dbReference type="Proteomes" id="UP001565369">
    <property type="component" value="Unassembled WGS sequence"/>
</dbReference>
<proteinExistence type="inferred from homology"/>
<evidence type="ECO:0000256" key="5">
    <source>
        <dbReference type="SAM" id="MobiDB-lite"/>
    </source>
</evidence>
<dbReference type="Pfam" id="PF00589">
    <property type="entry name" value="Phage_integrase"/>
    <property type="match status" value="1"/>
</dbReference>
<sequence length="487" mass="54868">MVSSLRSRNRMNSSIVPSPAGKRDRNSSVILTDRLCEKRVTKRTKLYDRKCPGLYVSITTAGVATFSFKFTDRQTGKQRTGWLGVYNPETFTVEDARSKVYGLKSMGGEALAETFRDQKTAKAKRGKTVAEIIDERIVWMKSPVKKPDGEMRPRLESWENTASHLNRFIRPRLGKKLAMEVTKHDIATLSNDIVAGKFGKPSVSNARHMRKAASGLFNWAAEAGRDYVTASPCANLPKLDPEHPRTRVLSEDEIRTFWHGLDRDDLPWERKTRLALKFELVTMLRSRELLGARRDELFDLDGEHPRLDVPLKRVKKRRVVQQPLSDLAVEIIKEALASDDQQYVFESPVYESQPIHRKAMADALRGTKHETNKDKTKTAGLCELLGLKPFTPHDLRRTAATLAGDLGFDDAWIAKCLDHAASKKSEQIVPTVTGKVYNHSKRMKEKRAVLDGVAAELRRIVENVPTQAIEQAQSQLLAAQLSAYRGG</sequence>
<dbReference type="InterPro" id="IPR050808">
    <property type="entry name" value="Phage_Integrase"/>
</dbReference>
<organism evidence="7 8">
    <name type="scientific">Bradyrhizobium ottawaense</name>
    <dbReference type="NCBI Taxonomy" id="931866"/>
    <lineage>
        <taxon>Bacteria</taxon>
        <taxon>Pseudomonadati</taxon>
        <taxon>Pseudomonadota</taxon>
        <taxon>Alphaproteobacteria</taxon>
        <taxon>Hyphomicrobiales</taxon>
        <taxon>Nitrobacteraceae</taxon>
        <taxon>Bradyrhizobium</taxon>
    </lineage>
</organism>
<dbReference type="EMBL" id="JBGBZJ010000003">
    <property type="protein sequence ID" value="MEY9451930.1"/>
    <property type="molecule type" value="Genomic_DNA"/>
</dbReference>
<evidence type="ECO:0000256" key="2">
    <source>
        <dbReference type="ARBA" id="ARBA00022908"/>
    </source>
</evidence>
<dbReference type="InterPro" id="IPR010998">
    <property type="entry name" value="Integrase_recombinase_N"/>
</dbReference>
<dbReference type="InterPro" id="IPR013762">
    <property type="entry name" value="Integrase-like_cat_sf"/>
</dbReference>
<keyword evidence="2" id="KW-0229">DNA integration</keyword>
<dbReference type="Pfam" id="PF13356">
    <property type="entry name" value="Arm-DNA-bind_3"/>
    <property type="match status" value="1"/>
</dbReference>
<feature type="compositionally biased region" description="Low complexity" evidence="5">
    <location>
        <begin position="1"/>
        <end position="14"/>
    </location>
</feature>
<evidence type="ECO:0000256" key="1">
    <source>
        <dbReference type="ARBA" id="ARBA00008857"/>
    </source>
</evidence>
<dbReference type="InterPro" id="IPR011010">
    <property type="entry name" value="DNA_brk_join_enz"/>
</dbReference>
<keyword evidence="3" id="KW-0238">DNA-binding</keyword>
<evidence type="ECO:0000256" key="3">
    <source>
        <dbReference type="ARBA" id="ARBA00023125"/>
    </source>
</evidence>